<evidence type="ECO:0000313" key="1">
    <source>
        <dbReference type="Proteomes" id="UP000887578"/>
    </source>
</evidence>
<proteinExistence type="predicted"/>
<protein>
    <submittedName>
        <fullName evidence="2">Uncharacterized protein</fullName>
    </submittedName>
</protein>
<keyword evidence="1" id="KW-1185">Reference proteome</keyword>
<organism evidence="1 2">
    <name type="scientific">Panagrolaimus davidi</name>
    <dbReference type="NCBI Taxonomy" id="227884"/>
    <lineage>
        <taxon>Eukaryota</taxon>
        <taxon>Metazoa</taxon>
        <taxon>Ecdysozoa</taxon>
        <taxon>Nematoda</taxon>
        <taxon>Chromadorea</taxon>
        <taxon>Rhabditida</taxon>
        <taxon>Tylenchina</taxon>
        <taxon>Panagrolaimomorpha</taxon>
        <taxon>Panagrolaimoidea</taxon>
        <taxon>Panagrolaimidae</taxon>
        <taxon>Panagrolaimus</taxon>
    </lineage>
</organism>
<dbReference type="Proteomes" id="UP000887578">
    <property type="component" value="Unplaced"/>
</dbReference>
<evidence type="ECO:0000313" key="2">
    <source>
        <dbReference type="WBParaSite" id="PDA_v2.g11787.t1"/>
    </source>
</evidence>
<dbReference type="WBParaSite" id="PDA_v2.g11787.t1">
    <property type="protein sequence ID" value="PDA_v2.g11787.t1"/>
    <property type="gene ID" value="PDA_v2.g11787"/>
</dbReference>
<name>A0A914P1U4_9BILA</name>
<reference evidence="2" key="1">
    <citation type="submission" date="2022-11" db="UniProtKB">
        <authorList>
            <consortium name="WormBaseParasite"/>
        </authorList>
    </citation>
    <scope>IDENTIFICATION</scope>
</reference>
<dbReference type="AlphaFoldDB" id="A0A914P1U4"/>
<accession>A0A914P1U4</accession>
<sequence length="98" mass="11376">MADIELSFLNEIYEMIETIQAQITEISIFLNSLYLQFLDDSENDGNNVDGNSYETVDDEEEVFEAIMNIYNWDSDYDNDDDIYKDIPYIDASSESDAE</sequence>